<proteinExistence type="predicted"/>
<reference evidence="2" key="2">
    <citation type="submission" date="2014-07" db="EMBL/GenBank/DDBJ databases">
        <title>Genome sequence of Mangrovimonas yunxiaonensis.</title>
        <authorList>
            <person name="Li Y."/>
            <person name="Zheng T."/>
        </authorList>
    </citation>
    <scope>NUCLEOTIDE SEQUENCE [LARGE SCALE GENOMIC DNA]</scope>
    <source>
        <strain evidence="2">LY01</strain>
    </source>
</reference>
<sequence>MQKNLLVIGVVWPEPKSSAAGSRMLQLINIFLSKGYQITFATTANKTERSEDLKALGVAEQPIALNHPSFDDFIDRLKPDVVLFDRFLTEEQFGWRVSQRCPEALLILDTEDLHFLRKGRQQAFKDEAKFTNEYLFNETAIREVASILRCDLSLIISETEVLLLQEKFKIDAQLLYYLPFLLEPMPESYFSGMPKYGNRNHFITVGTFLHEPNYQAVLKLKTTIWPQIKQRLPKAELHVYGAHASQKVTQLHNEKQGFLIKGFVDDIHSTMAAHKVCLAPLPFGAGLKGKLIDAMRNGTPCVMSPIAAEGMFGNYQPNGFICDNNTDFVQKAVELYTQEAHWKRFSENGVLVLKERFFSPIFTEAFFMHLTQLQQTLKQHRQQNFMGNMLRHHYHQSTKFKAKWIEAKNKNA</sequence>
<accession>A0A084TNC8</accession>
<dbReference type="Gene3D" id="3.40.50.2000">
    <property type="entry name" value="Glycogen Phosphorylase B"/>
    <property type="match status" value="1"/>
</dbReference>
<reference evidence="1 2" key="1">
    <citation type="journal article" date="2014" name="Genome Announc.">
        <title>Draft Genome Sequence of the Algicidal Bacterium Mangrovimonas yunxiaonensis Strain LY01.</title>
        <authorList>
            <person name="Li Y."/>
            <person name="Zhu H."/>
            <person name="Li C."/>
            <person name="Zhang H."/>
            <person name="Chen Z."/>
            <person name="Zheng W."/>
            <person name="Xu H."/>
            <person name="Zheng T."/>
        </authorList>
    </citation>
    <scope>NUCLEOTIDE SEQUENCE [LARGE SCALE GENOMIC DNA]</scope>
    <source>
        <strain evidence="1 2">LY01</strain>
    </source>
</reference>
<gene>
    <name evidence="1" type="ORF">IA57_00840</name>
</gene>
<comment type="caution">
    <text evidence="1">The sequence shown here is derived from an EMBL/GenBank/DDBJ whole genome shotgun (WGS) entry which is preliminary data.</text>
</comment>
<dbReference type="EMBL" id="JPFK01000002">
    <property type="protein sequence ID" value="KFB02214.1"/>
    <property type="molecule type" value="Genomic_DNA"/>
</dbReference>
<dbReference type="Proteomes" id="UP000028521">
    <property type="component" value="Unassembled WGS sequence"/>
</dbReference>
<dbReference type="CDD" id="cd03801">
    <property type="entry name" value="GT4_PimA-like"/>
    <property type="match status" value="1"/>
</dbReference>
<dbReference type="Pfam" id="PF13692">
    <property type="entry name" value="Glyco_trans_1_4"/>
    <property type="match status" value="1"/>
</dbReference>
<evidence type="ECO:0000313" key="1">
    <source>
        <dbReference type="EMBL" id="KFB02214.1"/>
    </source>
</evidence>
<keyword evidence="1" id="KW-0808">Transferase</keyword>
<organism evidence="1 2">
    <name type="scientific">Mangrovimonas yunxiaonensis</name>
    <dbReference type="NCBI Taxonomy" id="1197477"/>
    <lineage>
        <taxon>Bacteria</taxon>
        <taxon>Pseudomonadati</taxon>
        <taxon>Bacteroidota</taxon>
        <taxon>Flavobacteriia</taxon>
        <taxon>Flavobacteriales</taxon>
        <taxon>Flavobacteriaceae</taxon>
        <taxon>Mangrovimonas</taxon>
    </lineage>
</organism>
<dbReference type="SUPFAM" id="SSF53756">
    <property type="entry name" value="UDP-Glycosyltransferase/glycogen phosphorylase"/>
    <property type="match status" value="1"/>
</dbReference>
<dbReference type="GO" id="GO:0016740">
    <property type="term" value="F:transferase activity"/>
    <property type="evidence" value="ECO:0007669"/>
    <property type="project" value="UniProtKB-KW"/>
</dbReference>
<protein>
    <submittedName>
        <fullName evidence="1">Glycosyltransferase</fullName>
    </submittedName>
</protein>
<dbReference type="OrthoDB" id="9807209at2"/>
<dbReference type="STRING" id="1197477.IA57_00840"/>
<evidence type="ECO:0000313" key="2">
    <source>
        <dbReference type="Proteomes" id="UP000028521"/>
    </source>
</evidence>
<dbReference type="AlphaFoldDB" id="A0A084TNC8"/>
<dbReference type="RefSeq" id="WP_036117972.1">
    <property type="nucleotide sequence ID" value="NZ_BMET01000002.1"/>
</dbReference>
<keyword evidence="2" id="KW-1185">Reference proteome</keyword>
<dbReference type="eggNOG" id="COG0438">
    <property type="taxonomic scope" value="Bacteria"/>
</dbReference>
<name>A0A084TNC8_9FLAO</name>